<comment type="caution">
    <text evidence="3">The sequence shown here is derived from an EMBL/GenBank/DDBJ whole genome shotgun (WGS) entry which is preliminary data.</text>
</comment>
<name>A0ABU8W1F3_9BURK</name>
<dbReference type="RefSeq" id="WP_340364883.1">
    <property type="nucleotide sequence ID" value="NZ_JBBKZV010000010.1"/>
</dbReference>
<keyword evidence="4" id="KW-1185">Reference proteome</keyword>
<evidence type="ECO:0000256" key="1">
    <source>
        <dbReference type="ARBA" id="ARBA00006484"/>
    </source>
</evidence>
<accession>A0ABU8W1F3</accession>
<evidence type="ECO:0000313" key="3">
    <source>
        <dbReference type="EMBL" id="MEJ8823847.1"/>
    </source>
</evidence>
<gene>
    <name evidence="3" type="ORF">WKW80_17690</name>
</gene>
<dbReference type="InterPro" id="IPR051122">
    <property type="entry name" value="SDR_DHRS6-like"/>
</dbReference>
<dbReference type="PANTHER" id="PTHR43477:SF1">
    <property type="entry name" value="DIHYDROANTICAPSIN 7-DEHYDROGENASE"/>
    <property type="match status" value="1"/>
</dbReference>
<dbReference type="Proteomes" id="UP001363010">
    <property type="component" value="Unassembled WGS sequence"/>
</dbReference>
<evidence type="ECO:0000256" key="2">
    <source>
        <dbReference type="ARBA" id="ARBA00023002"/>
    </source>
</evidence>
<dbReference type="InterPro" id="IPR036291">
    <property type="entry name" value="NAD(P)-bd_dom_sf"/>
</dbReference>
<dbReference type="Gene3D" id="3.40.50.720">
    <property type="entry name" value="NAD(P)-binding Rossmann-like Domain"/>
    <property type="match status" value="1"/>
</dbReference>
<reference evidence="3 4" key="1">
    <citation type="submission" date="2024-03" db="EMBL/GenBank/DDBJ databases">
        <title>Novel species of the genus Variovorax.</title>
        <authorList>
            <person name="Liu Q."/>
            <person name="Xin Y.-H."/>
        </authorList>
    </citation>
    <scope>NUCLEOTIDE SEQUENCE [LARGE SCALE GENOMIC DNA]</scope>
    <source>
        <strain evidence="3 4">KACC 18501</strain>
    </source>
</reference>
<dbReference type="InterPro" id="IPR002347">
    <property type="entry name" value="SDR_fam"/>
</dbReference>
<organism evidence="3 4">
    <name type="scientific">Variovorax humicola</name>
    <dbReference type="NCBI Taxonomy" id="1769758"/>
    <lineage>
        <taxon>Bacteria</taxon>
        <taxon>Pseudomonadati</taxon>
        <taxon>Pseudomonadota</taxon>
        <taxon>Betaproteobacteria</taxon>
        <taxon>Burkholderiales</taxon>
        <taxon>Comamonadaceae</taxon>
        <taxon>Variovorax</taxon>
    </lineage>
</organism>
<dbReference type="Pfam" id="PF13561">
    <property type="entry name" value="adh_short_C2"/>
    <property type="match status" value="1"/>
</dbReference>
<dbReference type="EMBL" id="JBBKZV010000010">
    <property type="protein sequence ID" value="MEJ8823847.1"/>
    <property type="molecule type" value="Genomic_DNA"/>
</dbReference>
<comment type="similarity">
    <text evidence="1">Belongs to the short-chain dehydrogenases/reductases (SDR) family.</text>
</comment>
<protein>
    <submittedName>
        <fullName evidence="3">SDR family oxidoreductase</fullName>
    </submittedName>
</protein>
<sequence length="265" mass="27153">MDLQLTDRHVLVTGGSKGIGLACALGFLREGARVSLVSRELANLQRGERELVGQFTDAGGHVALHAADLRQAASAVAALDAAELNFGPVDVLVNSAGAAKRTAPDDLDAAAWHDAMDAKYFTYIHMLDPAIKRMGQRGGGAIVNVIGAGGKVASPIHMAGGAANAALMLVSAGMAAAYAAKGVRVNAVNPGLTLTARLQEGLRADARLQGIGTDEALKRATAQLPLGRIATPEEIANAVVFLASPRASYITGAILAMDGAMTPMI</sequence>
<dbReference type="PRINTS" id="PR00081">
    <property type="entry name" value="GDHRDH"/>
</dbReference>
<dbReference type="SUPFAM" id="SSF51735">
    <property type="entry name" value="NAD(P)-binding Rossmann-fold domains"/>
    <property type="match status" value="1"/>
</dbReference>
<proteinExistence type="inferred from homology"/>
<dbReference type="PANTHER" id="PTHR43477">
    <property type="entry name" value="DIHYDROANTICAPSIN 7-DEHYDROGENASE"/>
    <property type="match status" value="1"/>
</dbReference>
<keyword evidence="2" id="KW-0560">Oxidoreductase</keyword>
<evidence type="ECO:0000313" key="4">
    <source>
        <dbReference type="Proteomes" id="UP001363010"/>
    </source>
</evidence>